<evidence type="ECO:0000256" key="1">
    <source>
        <dbReference type="ARBA" id="ARBA00009403"/>
    </source>
</evidence>
<dbReference type="Ensembl" id="ENSFHET00000008902.1">
    <property type="protein sequence ID" value="ENSFHEP00000023998.1"/>
    <property type="gene ID" value="ENSFHEG00000000833.1"/>
</dbReference>
<comment type="similarity">
    <text evidence="1">Belongs to the cystatin family.</text>
</comment>
<dbReference type="STRING" id="8078.ENSFHEP00000004415"/>
<dbReference type="CDD" id="cd00042">
    <property type="entry name" value="CY"/>
    <property type="match status" value="1"/>
</dbReference>
<dbReference type="GeneID" id="105929301"/>
<dbReference type="GO" id="GO:0005737">
    <property type="term" value="C:cytoplasm"/>
    <property type="evidence" value="ECO:0007669"/>
    <property type="project" value="TreeGrafter"/>
</dbReference>
<sequence length="145" mass="16304">MYLPLSVLICLSVFQLCAGDPPVEEAVVTRKVTPLGGWVEKSPESKDIQKAIQHAVEVFNTRSKAKRLYKAVSVTSAKSQVTNVISYKIQMVLGKTQCLKSENHDLESCILNKKQLKCLFELTLNPRTDKYELHAKNCNKIVKKV</sequence>
<accession>A0A146WKB6</accession>
<dbReference type="OrthoDB" id="8886803at2759"/>
<keyword evidence="6" id="KW-1185">Reference proteome</keyword>
<dbReference type="Gene3D" id="3.10.450.10">
    <property type="match status" value="1"/>
</dbReference>
<reference evidence="5" key="2">
    <citation type="submission" date="2025-05" db="UniProtKB">
        <authorList>
            <consortium name="Ensembl"/>
        </authorList>
    </citation>
    <scope>IDENTIFICATION</scope>
</reference>
<dbReference type="EMBL" id="GCES01055930">
    <property type="protein sequence ID" value="JAR30393.1"/>
    <property type="molecule type" value="Transcribed_RNA"/>
</dbReference>
<feature type="chain" id="PRO_5044548950" evidence="2">
    <location>
        <begin position="20"/>
        <end position="145"/>
    </location>
</feature>
<dbReference type="Proteomes" id="UP000265000">
    <property type="component" value="Unplaced"/>
</dbReference>
<dbReference type="GO" id="GO:0005615">
    <property type="term" value="C:extracellular space"/>
    <property type="evidence" value="ECO:0007669"/>
    <property type="project" value="TreeGrafter"/>
</dbReference>
<dbReference type="GO" id="GO:0004869">
    <property type="term" value="F:cysteine-type endopeptidase inhibitor activity"/>
    <property type="evidence" value="ECO:0007669"/>
    <property type="project" value="InterPro"/>
</dbReference>
<dbReference type="PANTHER" id="PTHR46186:SF13">
    <property type="entry name" value="SI:BUSM1-57F23.1"/>
    <property type="match status" value="1"/>
</dbReference>
<dbReference type="GO" id="GO:0031982">
    <property type="term" value="C:vesicle"/>
    <property type="evidence" value="ECO:0007669"/>
    <property type="project" value="TreeGrafter"/>
</dbReference>
<dbReference type="SMART" id="SM00043">
    <property type="entry name" value="CY"/>
    <property type="match status" value="1"/>
</dbReference>
<proteinExistence type="inferred from homology"/>
<dbReference type="GeneTree" id="ENSGT00390000009872"/>
<dbReference type="InterPro" id="IPR046350">
    <property type="entry name" value="Cystatin_sf"/>
</dbReference>
<feature type="signal peptide" evidence="2">
    <location>
        <begin position="1"/>
        <end position="19"/>
    </location>
</feature>
<feature type="domain" description="Cystatin" evidence="3">
    <location>
        <begin position="33"/>
        <end position="139"/>
    </location>
</feature>
<name>A0A146WKB6_FUNHE</name>
<evidence type="ECO:0000256" key="2">
    <source>
        <dbReference type="SAM" id="SignalP"/>
    </source>
</evidence>
<dbReference type="PANTHER" id="PTHR46186">
    <property type="entry name" value="CYSTATIN"/>
    <property type="match status" value="1"/>
</dbReference>
<dbReference type="InterPro" id="IPR000010">
    <property type="entry name" value="Cystatin_dom"/>
</dbReference>
<evidence type="ECO:0000259" key="3">
    <source>
        <dbReference type="SMART" id="SM00043"/>
    </source>
</evidence>
<organism evidence="4">
    <name type="scientific">Fundulus heteroclitus</name>
    <name type="common">Killifish</name>
    <name type="synonym">Mummichog</name>
    <dbReference type="NCBI Taxonomy" id="8078"/>
    <lineage>
        <taxon>Eukaryota</taxon>
        <taxon>Metazoa</taxon>
        <taxon>Chordata</taxon>
        <taxon>Craniata</taxon>
        <taxon>Vertebrata</taxon>
        <taxon>Euteleostomi</taxon>
        <taxon>Actinopterygii</taxon>
        <taxon>Neopterygii</taxon>
        <taxon>Teleostei</taxon>
        <taxon>Neoteleostei</taxon>
        <taxon>Acanthomorphata</taxon>
        <taxon>Ovalentaria</taxon>
        <taxon>Atherinomorphae</taxon>
        <taxon>Cyprinodontiformes</taxon>
        <taxon>Fundulidae</taxon>
        <taxon>Fundulus</taxon>
    </lineage>
</organism>
<evidence type="ECO:0000313" key="6">
    <source>
        <dbReference type="Proteomes" id="UP000265000"/>
    </source>
</evidence>
<dbReference type="AlphaFoldDB" id="A0A146WKB6"/>
<reference evidence="4" key="1">
    <citation type="submission" date="2015-01" db="EMBL/GenBank/DDBJ databases">
        <title>EvidentialGene: Evidence-directed Construction of Complete mRNA Transcriptomes without Genomes.</title>
        <authorList>
            <person name="Gilbert D.G."/>
        </authorList>
    </citation>
    <scope>NUCLEOTIDE SEQUENCE</scope>
</reference>
<keyword evidence="2" id="KW-0732">Signal</keyword>
<evidence type="ECO:0000313" key="5">
    <source>
        <dbReference type="Ensembl" id="ENSFHEP00000004415.1"/>
    </source>
</evidence>
<dbReference type="Ensembl" id="ENSFHET00000008895.1">
    <property type="protein sequence ID" value="ENSFHEP00000004415.1"/>
    <property type="gene ID" value="ENSFHEG00000000833.1"/>
</dbReference>
<dbReference type="Pfam" id="PF00031">
    <property type="entry name" value="Cystatin"/>
    <property type="match status" value="1"/>
</dbReference>
<dbReference type="SUPFAM" id="SSF54403">
    <property type="entry name" value="Cystatin/monellin"/>
    <property type="match status" value="1"/>
</dbReference>
<protein>
    <submittedName>
        <fullName evidence="4">Cystatin-S</fullName>
    </submittedName>
    <submittedName>
        <fullName evidence="5">Si:busm1-57f23.1</fullName>
    </submittedName>
</protein>
<evidence type="ECO:0000313" key="4">
    <source>
        <dbReference type="EMBL" id="JAR30393.1"/>
    </source>
</evidence>